<evidence type="ECO:0000313" key="1">
    <source>
        <dbReference type="EMBL" id="ETI89723.1"/>
    </source>
</evidence>
<feature type="non-terminal residue" evidence="1">
    <location>
        <position position="1"/>
    </location>
</feature>
<reference evidence="1 2" key="1">
    <citation type="submission" date="2013-12" db="EMBL/GenBank/DDBJ databases">
        <title>A Varibaculum cambriense genome reconstructed from a premature infant gut community with otherwise low bacterial novelty that shifts toward anaerobic metabolism during the third week of life.</title>
        <authorList>
            <person name="Brown C.T."/>
            <person name="Sharon I."/>
            <person name="Thomas B.C."/>
            <person name="Castelle C.J."/>
            <person name="Morowitz M.J."/>
            <person name="Banfield J.F."/>
        </authorList>
    </citation>
    <scope>NUCLEOTIDE SEQUENCE [LARGE SCALE GENOMIC DNA]</scope>
    <source>
        <strain evidence="2">DORA_17_25</strain>
    </source>
</reference>
<dbReference type="AlphaFoldDB" id="W1UDJ5"/>
<gene>
    <name evidence="1" type="ORF">Q612_NSC00127G0001</name>
</gene>
<dbReference type="Proteomes" id="UP000018840">
    <property type="component" value="Unassembled WGS sequence"/>
</dbReference>
<accession>W1UDJ5</accession>
<evidence type="ECO:0000313" key="2">
    <source>
        <dbReference type="Proteomes" id="UP000018840"/>
    </source>
</evidence>
<organism evidence="1 2">
    <name type="scientific">Negativicoccus succinicivorans DORA_17_25</name>
    <dbReference type="NCBI Taxonomy" id="1403945"/>
    <lineage>
        <taxon>Bacteria</taxon>
        <taxon>Bacillati</taxon>
        <taxon>Bacillota</taxon>
        <taxon>Negativicutes</taxon>
        <taxon>Veillonellales</taxon>
        <taxon>Veillonellaceae</taxon>
        <taxon>Negativicoccus</taxon>
    </lineage>
</organism>
<protein>
    <submittedName>
        <fullName evidence="1">Uncharacterized protein</fullName>
    </submittedName>
</protein>
<comment type="caution">
    <text evidence="1">The sequence shown here is derived from an EMBL/GenBank/DDBJ whole genome shotgun (WGS) entry which is preliminary data.</text>
</comment>
<sequence>AIDAKDYEKVSSLQLELSKYMKEIRQLYSDYKKNIY</sequence>
<name>W1UDJ5_9FIRM</name>
<dbReference type="EMBL" id="AZMC01000127">
    <property type="protein sequence ID" value="ETI89723.1"/>
    <property type="molecule type" value="Genomic_DNA"/>
</dbReference>
<proteinExistence type="predicted"/>